<dbReference type="EMBL" id="VTFX01000001">
    <property type="protein sequence ID" value="KAD4059573.1"/>
    <property type="molecule type" value="Genomic_DNA"/>
</dbReference>
<evidence type="ECO:0000313" key="2">
    <source>
        <dbReference type="Proteomes" id="UP000326852"/>
    </source>
</evidence>
<evidence type="ECO:0000313" key="1">
    <source>
        <dbReference type="EMBL" id="KAD4059573.1"/>
    </source>
</evidence>
<keyword evidence="2" id="KW-1185">Reference proteome</keyword>
<sequence length="90" mass="10286">MLVFDLETDRNIINHGVRAEGTVESVDFHHDKKSIYETVIQVRYAHPDGTPMRFEQSIKGTYEQGPKANKRDIVTVYLDPATRPEQAIAE</sequence>
<dbReference type="Proteomes" id="UP000326852">
    <property type="component" value="Unassembled WGS sequence"/>
</dbReference>
<organism evidence="1 2">
    <name type="scientific">Arthrobacter yangruifuii</name>
    <dbReference type="NCBI Taxonomy" id="2606616"/>
    <lineage>
        <taxon>Bacteria</taxon>
        <taxon>Bacillati</taxon>
        <taxon>Actinomycetota</taxon>
        <taxon>Actinomycetes</taxon>
        <taxon>Micrococcales</taxon>
        <taxon>Micrococcaceae</taxon>
        <taxon>Arthrobacter</taxon>
    </lineage>
</organism>
<dbReference type="AlphaFoldDB" id="A0A5N6MS00"/>
<proteinExistence type="predicted"/>
<accession>A0A5N6MS00</accession>
<comment type="caution">
    <text evidence="1">The sequence shown here is derived from an EMBL/GenBank/DDBJ whole genome shotgun (WGS) entry which is preliminary data.</text>
</comment>
<protein>
    <submittedName>
        <fullName evidence="1">Uncharacterized protein</fullName>
    </submittedName>
</protein>
<dbReference type="RefSeq" id="WP_152270879.1">
    <property type="nucleotide sequence ID" value="NZ_VTFX01000001.1"/>
</dbReference>
<name>A0A5N6MS00_9MICC</name>
<reference evidence="1 2" key="1">
    <citation type="submission" date="2019-08" db="EMBL/GenBank/DDBJ databases">
        <title>Arthrobacter sp. nov., isolated from plateau pika and Tibetan wild ass.</title>
        <authorList>
            <person name="Ge Y."/>
        </authorList>
    </citation>
    <scope>NUCLEOTIDE SEQUENCE [LARGE SCALE GENOMIC DNA]</scope>
    <source>
        <strain evidence="1 2">785</strain>
    </source>
</reference>
<gene>
    <name evidence="1" type="ORF">GD627_00175</name>
</gene>